<evidence type="ECO:0000256" key="1">
    <source>
        <dbReference type="SAM" id="SignalP"/>
    </source>
</evidence>
<dbReference type="AlphaFoldDB" id="A0A835ZHX5"/>
<protein>
    <submittedName>
        <fullName evidence="2">Uncharacterized protein</fullName>
    </submittedName>
</protein>
<comment type="caution">
    <text evidence="2">The sequence shown here is derived from an EMBL/GenBank/DDBJ whole genome shotgun (WGS) entry which is preliminary data.</text>
</comment>
<evidence type="ECO:0000313" key="2">
    <source>
        <dbReference type="EMBL" id="KAG5192494.1"/>
    </source>
</evidence>
<name>A0A835ZHX5_9STRA</name>
<keyword evidence="1" id="KW-0732">Signal</keyword>
<reference evidence="2" key="1">
    <citation type="submission" date="2021-02" db="EMBL/GenBank/DDBJ databases">
        <title>First Annotated Genome of the Yellow-green Alga Tribonema minus.</title>
        <authorList>
            <person name="Mahan K.M."/>
        </authorList>
    </citation>
    <scope>NUCLEOTIDE SEQUENCE</scope>
    <source>
        <strain evidence="2">UTEX B ZZ1240</strain>
    </source>
</reference>
<accession>A0A835ZHX5</accession>
<feature type="signal peptide" evidence="1">
    <location>
        <begin position="1"/>
        <end position="18"/>
    </location>
</feature>
<organism evidence="2 3">
    <name type="scientific">Tribonema minus</name>
    <dbReference type="NCBI Taxonomy" id="303371"/>
    <lineage>
        <taxon>Eukaryota</taxon>
        <taxon>Sar</taxon>
        <taxon>Stramenopiles</taxon>
        <taxon>Ochrophyta</taxon>
        <taxon>PX clade</taxon>
        <taxon>Xanthophyceae</taxon>
        <taxon>Tribonematales</taxon>
        <taxon>Tribonemataceae</taxon>
        <taxon>Tribonema</taxon>
    </lineage>
</organism>
<feature type="chain" id="PRO_5032965515" evidence="1">
    <location>
        <begin position="19"/>
        <end position="281"/>
    </location>
</feature>
<sequence length="281" mass="28989">MALLQSASVLLLLLVASAFGTPAPTPAPTSSGGTSTTWTSSASYQDGWAYNDASESLSFSWTDATTVSKADCTGVYKSASAYGNTYTSSDSKHPSTDISVSYTMETLRQCTDAEKNAPSSSTSSGWGDGPYSMAAEGCCADKVSLNGERDLHDGELTVDNYGADPFTGTLSLTIPLKGSTPDDQNASDSATIEIAVSCSSVIKSTGSSSDERCFEGSCATVTGTSKHNFCSTANDKGSATLTGTFTIAALTEEIDLSAVPNGVEVYGDLDRSESARSTNVQ</sequence>
<proteinExistence type="predicted"/>
<gene>
    <name evidence="2" type="ORF">JKP88DRAFT_284320</name>
</gene>
<evidence type="ECO:0000313" key="3">
    <source>
        <dbReference type="Proteomes" id="UP000664859"/>
    </source>
</evidence>
<dbReference type="Proteomes" id="UP000664859">
    <property type="component" value="Unassembled WGS sequence"/>
</dbReference>
<keyword evidence="3" id="KW-1185">Reference proteome</keyword>
<dbReference type="EMBL" id="JAFCMP010000005">
    <property type="protein sequence ID" value="KAG5192494.1"/>
    <property type="molecule type" value="Genomic_DNA"/>
</dbReference>